<dbReference type="Proteomes" id="UP000800093">
    <property type="component" value="Unassembled WGS sequence"/>
</dbReference>
<protein>
    <recommendedName>
        <fullName evidence="1">DUF7730 domain-containing protein</fullName>
    </recommendedName>
</protein>
<name>A0A9P4KCQ8_9PLEO</name>
<dbReference type="Pfam" id="PF24864">
    <property type="entry name" value="DUF7730"/>
    <property type="match status" value="1"/>
</dbReference>
<organism evidence="2 3">
    <name type="scientific">Lojkania enalia</name>
    <dbReference type="NCBI Taxonomy" id="147567"/>
    <lineage>
        <taxon>Eukaryota</taxon>
        <taxon>Fungi</taxon>
        <taxon>Dikarya</taxon>
        <taxon>Ascomycota</taxon>
        <taxon>Pezizomycotina</taxon>
        <taxon>Dothideomycetes</taxon>
        <taxon>Pleosporomycetidae</taxon>
        <taxon>Pleosporales</taxon>
        <taxon>Pleosporales incertae sedis</taxon>
        <taxon>Lojkania</taxon>
    </lineage>
</organism>
<evidence type="ECO:0000259" key="1">
    <source>
        <dbReference type="Pfam" id="PF24864"/>
    </source>
</evidence>
<evidence type="ECO:0000313" key="2">
    <source>
        <dbReference type="EMBL" id="KAF2265278.1"/>
    </source>
</evidence>
<evidence type="ECO:0000313" key="3">
    <source>
        <dbReference type="Proteomes" id="UP000800093"/>
    </source>
</evidence>
<gene>
    <name evidence="2" type="ORF">CC78DRAFT_205757</name>
</gene>
<keyword evidence="3" id="KW-1185">Reference proteome</keyword>
<feature type="domain" description="DUF7730" evidence="1">
    <location>
        <begin position="8"/>
        <end position="263"/>
    </location>
</feature>
<dbReference type="EMBL" id="ML986609">
    <property type="protein sequence ID" value="KAF2265278.1"/>
    <property type="molecule type" value="Genomic_DNA"/>
</dbReference>
<accession>A0A9P4KCQ8</accession>
<sequence length="349" mass="40491">MDTLFSPQFFALPAELRRAIYTYFIPDQIHLSIREKKFRVSTCVQHDKDGGPDCTDRRSNKIDLITNPMSDPICGRRLRSSWGPHWRCEESAMQMREDHEIGYNITMMALFLVCKRMFSDIMEMMADIAVVYINDLDTLRSLVLISSELESRRSSTSILLVSILPNLKELSINLRLPLDTYKALDNTSNSAGSESLLSSVWMGLPLAIEHLSKLRRLRIWLDHEEPCSWSIVNERAVLSPLASLSNIPNLEVSIDLAKLHPKWESPHRHFTEDTPLLPLAIHRRYRQRYYGIETGDGSIRVEHSPDFPVLYELTSLGMTMEKVEEVERRSWKEGEDPIQFWRDFLLTPW</sequence>
<dbReference type="AlphaFoldDB" id="A0A9P4KCQ8"/>
<reference evidence="3" key="1">
    <citation type="journal article" date="2020" name="Stud. Mycol.">
        <title>101 Dothideomycetes genomes: A test case for predicting lifestyles and emergence of pathogens.</title>
        <authorList>
            <person name="Haridas S."/>
            <person name="Albert R."/>
            <person name="Binder M."/>
            <person name="Bloem J."/>
            <person name="LaButti K."/>
            <person name="Salamov A."/>
            <person name="Andreopoulos B."/>
            <person name="Baker S."/>
            <person name="Barry K."/>
            <person name="Bills G."/>
            <person name="Bluhm B."/>
            <person name="Cannon C."/>
            <person name="Castanera R."/>
            <person name="Culley D."/>
            <person name="Daum C."/>
            <person name="Ezra D."/>
            <person name="Gonzalez J."/>
            <person name="Henrissat B."/>
            <person name="Kuo A."/>
            <person name="Liang C."/>
            <person name="Lipzen A."/>
            <person name="Lutzoni F."/>
            <person name="Magnuson J."/>
            <person name="Mondo S."/>
            <person name="Nolan M."/>
            <person name="Ohm R."/>
            <person name="Pangilinan J."/>
            <person name="Park H.-J."/>
            <person name="Ramirez L."/>
            <person name="Alfaro M."/>
            <person name="Sun H."/>
            <person name="Tritt A."/>
            <person name="Yoshinaga Y."/>
            <person name="Zwiers L.-H."/>
            <person name="Turgeon B."/>
            <person name="Goodwin S."/>
            <person name="Spatafora J."/>
            <person name="Crous P."/>
            <person name="Grigoriev I."/>
        </authorList>
    </citation>
    <scope>NUCLEOTIDE SEQUENCE [LARGE SCALE GENOMIC DNA]</scope>
    <source>
        <strain evidence="3">CBS 304.66</strain>
    </source>
</reference>
<comment type="caution">
    <text evidence="2">The sequence shown here is derived from an EMBL/GenBank/DDBJ whole genome shotgun (WGS) entry which is preliminary data.</text>
</comment>
<dbReference type="InterPro" id="IPR056632">
    <property type="entry name" value="DUF7730"/>
</dbReference>
<dbReference type="OrthoDB" id="4757095at2759"/>
<proteinExistence type="predicted"/>